<accession>A0A0E9LST9</accession>
<name>A0A0E9LST9_9BACT</name>
<dbReference type="PANTHER" id="PTHR43280:SF29">
    <property type="entry name" value="ARAC-FAMILY TRANSCRIPTIONAL REGULATOR"/>
    <property type="match status" value="1"/>
</dbReference>
<keyword evidence="1" id="KW-0238">DNA-binding</keyword>
<keyword evidence="2" id="KW-0812">Transmembrane</keyword>
<dbReference type="EMBL" id="BAZW01000002">
    <property type="protein sequence ID" value="GAO28324.1"/>
    <property type="molecule type" value="Genomic_DNA"/>
</dbReference>
<evidence type="ECO:0000313" key="3">
    <source>
        <dbReference type="EMBL" id="GAO28324.1"/>
    </source>
</evidence>
<feature type="transmembrane region" description="Helical" evidence="2">
    <location>
        <begin position="66"/>
        <end position="85"/>
    </location>
</feature>
<evidence type="ECO:0000256" key="1">
    <source>
        <dbReference type="ARBA" id="ARBA00023125"/>
    </source>
</evidence>
<evidence type="ECO:0000313" key="4">
    <source>
        <dbReference type="Proteomes" id="UP000032900"/>
    </source>
</evidence>
<proteinExistence type="predicted"/>
<gene>
    <name evidence="3" type="ORF">JCM15548_1403</name>
</gene>
<evidence type="ECO:0000256" key="2">
    <source>
        <dbReference type="SAM" id="Phobius"/>
    </source>
</evidence>
<organism evidence="3 4">
    <name type="scientific">Geofilum rubicundum JCM 15548</name>
    <dbReference type="NCBI Taxonomy" id="1236989"/>
    <lineage>
        <taxon>Bacteria</taxon>
        <taxon>Pseudomonadati</taxon>
        <taxon>Bacteroidota</taxon>
        <taxon>Bacteroidia</taxon>
        <taxon>Marinilabiliales</taxon>
        <taxon>Marinilabiliaceae</taxon>
        <taxon>Geofilum</taxon>
    </lineage>
</organism>
<dbReference type="AlphaFoldDB" id="A0A0E9LST9"/>
<dbReference type="PANTHER" id="PTHR43280">
    <property type="entry name" value="ARAC-FAMILY TRANSCRIPTIONAL REGULATOR"/>
    <property type="match status" value="1"/>
</dbReference>
<dbReference type="OrthoDB" id="1157591at2"/>
<feature type="transmembrane region" description="Helical" evidence="2">
    <location>
        <begin position="34"/>
        <end position="54"/>
    </location>
</feature>
<dbReference type="Gene3D" id="1.10.10.60">
    <property type="entry name" value="Homeodomain-like"/>
    <property type="match status" value="1"/>
</dbReference>
<keyword evidence="2" id="KW-0472">Membrane</keyword>
<feature type="transmembrane region" description="Helical" evidence="2">
    <location>
        <begin position="152"/>
        <end position="170"/>
    </location>
</feature>
<feature type="transmembrane region" description="Helical" evidence="2">
    <location>
        <begin position="6"/>
        <end position="22"/>
    </location>
</feature>
<comment type="caution">
    <text evidence="3">The sequence shown here is derived from an EMBL/GenBank/DDBJ whole genome shotgun (WGS) entry which is preliminary data.</text>
</comment>
<dbReference type="Proteomes" id="UP000032900">
    <property type="component" value="Unassembled WGS sequence"/>
</dbReference>
<dbReference type="STRING" id="1236989.JCM15548_1403"/>
<keyword evidence="4" id="KW-1185">Reference proteome</keyword>
<protein>
    <submittedName>
        <fullName evidence="3">Transcriptional regulator, AraC family</fullName>
    </submittedName>
</protein>
<keyword evidence="2" id="KW-1133">Transmembrane helix</keyword>
<feature type="transmembrane region" description="Helical" evidence="2">
    <location>
        <begin position="223"/>
        <end position="241"/>
    </location>
</feature>
<dbReference type="GO" id="GO:0003677">
    <property type="term" value="F:DNA binding"/>
    <property type="evidence" value="ECO:0007669"/>
    <property type="project" value="UniProtKB-KW"/>
</dbReference>
<sequence>MLKLILLLSPVYVTLFWFLTLNTNRAKGSEPKFLLGKFMGVTCLLYFSHLLYFLPLPELYHYADPFYHLFSLLVYPMYYIYIRLLTVDRDFVWKKHALFLLPAFVLFLFYLAGVLLMTKEAHLDYLYNLLLSGEKLNGIFLYQKMVYLTSRVVFIVQGLVYMWLSISLVSSNKNNVQNYYANTSEDNLNKIYWLNMTLFVTIIFGVILSAIGKERFVGNENWLILPSVVFSVMFFVIGWLGNMQRAVLMESGDLYQASVKECVEDEHESDQLADIRNKIVQAFEEGKIYLNKDLTIWEVSRVLGTNRTYVSSVINQDFKQNFSSFVNSYRVKHAQMLRQNNPDICKQDLAEMSGFGSLASMKRAFDNLQL</sequence>
<dbReference type="RefSeq" id="WP_157482309.1">
    <property type="nucleotide sequence ID" value="NZ_BAZW01000002.1"/>
</dbReference>
<feature type="transmembrane region" description="Helical" evidence="2">
    <location>
        <begin position="191"/>
        <end position="211"/>
    </location>
</feature>
<reference evidence="3 4" key="1">
    <citation type="journal article" date="2015" name="Microbes Environ.">
        <title>Distribution and evolution of nitrogen fixation genes in the phylum bacteroidetes.</title>
        <authorList>
            <person name="Inoue J."/>
            <person name="Oshima K."/>
            <person name="Suda W."/>
            <person name="Sakamoto M."/>
            <person name="Iino T."/>
            <person name="Noda S."/>
            <person name="Hongoh Y."/>
            <person name="Hattori M."/>
            <person name="Ohkuma M."/>
        </authorList>
    </citation>
    <scope>NUCLEOTIDE SEQUENCE [LARGE SCALE GENOMIC DNA]</scope>
    <source>
        <strain evidence="3">JCM 15548</strain>
    </source>
</reference>
<feature type="transmembrane region" description="Helical" evidence="2">
    <location>
        <begin position="97"/>
        <end position="117"/>
    </location>
</feature>